<accession>A0ACB9FX28</accession>
<evidence type="ECO:0000313" key="2">
    <source>
        <dbReference type="Proteomes" id="UP001056120"/>
    </source>
</evidence>
<proteinExistence type="predicted"/>
<gene>
    <name evidence="1" type="ORF">L1987_45657</name>
</gene>
<reference evidence="1 2" key="2">
    <citation type="journal article" date="2022" name="Mol. Ecol. Resour.">
        <title>The genomes of chicory, endive, great burdock and yacon provide insights into Asteraceae paleo-polyploidization history and plant inulin production.</title>
        <authorList>
            <person name="Fan W."/>
            <person name="Wang S."/>
            <person name="Wang H."/>
            <person name="Wang A."/>
            <person name="Jiang F."/>
            <person name="Liu H."/>
            <person name="Zhao H."/>
            <person name="Xu D."/>
            <person name="Zhang Y."/>
        </authorList>
    </citation>
    <scope>NUCLEOTIDE SEQUENCE [LARGE SCALE GENOMIC DNA]</scope>
    <source>
        <strain evidence="2">cv. Yunnan</strain>
        <tissue evidence="1">Leaves</tissue>
    </source>
</reference>
<reference evidence="2" key="1">
    <citation type="journal article" date="2022" name="Mol. Ecol. Resour.">
        <title>The genomes of chicory, endive, great burdock and yacon provide insights into Asteraceae palaeo-polyploidization history and plant inulin production.</title>
        <authorList>
            <person name="Fan W."/>
            <person name="Wang S."/>
            <person name="Wang H."/>
            <person name="Wang A."/>
            <person name="Jiang F."/>
            <person name="Liu H."/>
            <person name="Zhao H."/>
            <person name="Xu D."/>
            <person name="Zhang Y."/>
        </authorList>
    </citation>
    <scope>NUCLEOTIDE SEQUENCE [LARGE SCALE GENOMIC DNA]</scope>
    <source>
        <strain evidence="2">cv. Yunnan</strain>
    </source>
</reference>
<evidence type="ECO:0000313" key="1">
    <source>
        <dbReference type="EMBL" id="KAI3775899.1"/>
    </source>
</evidence>
<organism evidence="1 2">
    <name type="scientific">Smallanthus sonchifolius</name>
    <dbReference type="NCBI Taxonomy" id="185202"/>
    <lineage>
        <taxon>Eukaryota</taxon>
        <taxon>Viridiplantae</taxon>
        <taxon>Streptophyta</taxon>
        <taxon>Embryophyta</taxon>
        <taxon>Tracheophyta</taxon>
        <taxon>Spermatophyta</taxon>
        <taxon>Magnoliopsida</taxon>
        <taxon>eudicotyledons</taxon>
        <taxon>Gunneridae</taxon>
        <taxon>Pentapetalae</taxon>
        <taxon>asterids</taxon>
        <taxon>campanulids</taxon>
        <taxon>Asterales</taxon>
        <taxon>Asteraceae</taxon>
        <taxon>Asteroideae</taxon>
        <taxon>Heliantheae alliance</taxon>
        <taxon>Millerieae</taxon>
        <taxon>Smallanthus</taxon>
    </lineage>
</organism>
<comment type="caution">
    <text evidence="1">The sequence shown here is derived from an EMBL/GenBank/DDBJ whole genome shotgun (WGS) entry which is preliminary data.</text>
</comment>
<dbReference type="Proteomes" id="UP001056120">
    <property type="component" value="Linkage Group LG15"/>
</dbReference>
<keyword evidence="2" id="KW-1185">Reference proteome</keyword>
<dbReference type="EMBL" id="CM042032">
    <property type="protein sequence ID" value="KAI3775899.1"/>
    <property type="molecule type" value="Genomic_DNA"/>
</dbReference>
<protein>
    <submittedName>
        <fullName evidence="1">Uncharacterized protein</fullName>
    </submittedName>
</protein>
<name>A0ACB9FX28_9ASTR</name>
<sequence>MATSSFTSSIPPPRYLAPSSSNRVLVPVTLPSTSAGRIRLPPVLEACSEDELEIPTPGINQGNQITSVATTLRITHWSTTDTFLFTYSVLIPSGLLSSYPHLYTTPASTPVSISTRWVLVFSPFSFSATDPSTATTK</sequence>